<evidence type="ECO:0000313" key="12">
    <source>
        <dbReference type="Proteomes" id="UP000596929"/>
    </source>
</evidence>
<feature type="transmembrane region" description="Helical" evidence="9">
    <location>
        <begin position="396"/>
        <end position="413"/>
    </location>
</feature>
<evidence type="ECO:0000256" key="3">
    <source>
        <dbReference type="ARBA" id="ARBA00022475"/>
    </source>
</evidence>
<feature type="transmembrane region" description="Helical" evidence="9">
    <location>
        <begin position="245"/>
        <end position="275"/>
    </location>
</feature>
<sequence>MKFTDKIQEVVLPKVGQIANNKFLKAVSDGFMALMPVIIVGSIFSLFNSLSIQPYQEFLTNTGLKSLLAIPNLVTNDMLSLYAVFFIAFNLAKGYQKDPGTAGMIALFSFLAITPIANTSSIINNFLTGNGITLAEGVSVPASNVLQFEFLGAKGLFVAIIVALLSTVIYAKCLDKGLSIKMPDGVPPTVTKSFAGLVPGFVIITVFMLLDRLVTLIPMNGVSGIHTFIYSLVQAPMEAFLGNNIFSFLFAIVIAQLLWFFGVHGINAVIIPLFFPLWTSLTTANIEAMNAGVSLYELPNIINRAFFSCYPLVGGSGATLGLCIYMLLKSKSKQYKTLGKLAVAANVCGINEPLVFGVPMVLNPYMAIPWIVTPIVISGVAYFLTTINILPRLTTMVPLGTPVIMSGLLAGGTEGWRVAIFQVLAIALSAAIYIPFFKVIDKQGYEAELEAEKIA</sequence>
<reference evidence="11 12" key="1">
    <citation type="submission" date="2020-08" db="EMBL/GenBank/DDBJ databases">
        <title>Genome public.</title>
        <authorList>
            <person name="Liu C."/>
            <person name="Sun Q."/>
        </authorList>
    </citation>
    <scope>NUCLEOTIDE SEQUENCE [LARGE SCALE GENOMIC DNA]</scope>
    <source>
        <strain evidence="11 12">NSJ-6</strain>
    </source>
</reference>
<feature type="transmembrane region" description="Helical" evidence="9">
    <location>
        <begin position="216"/>
        <end position="233"/>
    </location>
</feature>
<dbReference type="NCBIfam" id="TIGR00410">
    <property type="entry name" value="lacE"/>
    <property type="match status" value="1"/>
</dbReference>
<dbReference type="InterPro" id="IPR003352">
    <property type="entry name" value="PTS_EIIC"/>
</dbReference>
<name>A0ABR7DCP1_9CLOT</name>
<evidence type="ECO:0000256" key="1">
    <source>
        <dbReference type="ARBA" id="ARBA00004651"/>
    </source>
</evidence>
<dbReference type="PIRSF" id="PIRSF006351">
    <property type="entry name" value="PTS_EIIC-Cellobiose"/>
    <property type="match status" value="1"/>
</dbReference>
<comment type="subcellular location">
    <subcellularLocation>
        <location evidence="1">Cell membrane</location>
        <topology evidence="1">Multi-pass membrane protein</topology>
    </subcellularLocation>
</comment>
<evidence type="ECO:0000256" key="2">
    <source>
        <dbReference type="ARBA" id="ARBA00022448"/>
    </source>
</evidence>
<dbReference type="PANTHER" id="PTHR33989:SF4">
    <property type="entry name" value="PTS SYSTEM N,N'-DIACETYLCHITOBIOSE-SPECIFIC EIIC COMPONENT"/>
    <property type="match status" value="1"/>
</dbReference>
<keyword evidence="4 8" id="KW-0762">Sugar transport</keyword>
<evidence type="ECO:0000256" key="4">
    <source>
        <dbReference type="ARBA" id="ARBA00022597"/>
    </source>
</evidence>
<keyword evidence="5 9" id="KW-0812">Transmembrane</keyword>
<keyword evidence="7 8" id="KW-0472">Membrane</keyword>
<organism evidence="11 12">
    <name type="scientific">Clostridium hominis</name>
    <dbReference type="NCBI Taxonomy" id="2763036"/>
    <lineage>
        <taxon>Bacteria</taxon>
        <taxon>Bacillati</taxon>
        <taxon>Bacillota</taxon>
        <taxon>Clostridia</taxon>
        <taxon>Eubacteriales</taxon>
        <taxon>Clostridiaceae</taxon>
        <taxon>Clostridium</taxon>
    </lineage>
</organism>
<feature type="transmembrane region" description="Helical" evidence="9">
    <location>
        <begin position="192"/>
        <end position="210"/>
    </location>
</feature>
<dbReference type="EMBL" id="JACOOO010000016">
    <property type="protein sequence ID" value="MBC5629155.1"/>
    <property type="molecule type" value="Genomic_DNA"/>
</dbReference>
<dbReference type="InterPro" id="IPR004796">
    <property type="entry name" value="PTS_IIC_cello"/>
</dbReference>
<feature type="transmembrane region" description="Helical" evidence="9">
    <location>
        <begin position="73"/>
        <end position="92"/>
    </location>
</feature>
<keyword evidence="12" id="KW-1185">Reference proteome</keyword>
<evidence type="ECO:0000259" key="10">
    <source>
        <dbReference type="PROSITE" id="PS51105"/>
    </source>
</evidence>
<feature type="transmembrane region" description="Helical" evidence="9">
    <location>
        <begin position="419"/>
        <end position="437"/>
    </location>
</feature>
<evidence type="ECO:0000256" key="6">
    <source>
        <dbReference type="ARBA" id="ARBA00022989"/>
    </source>
</evidence>
<evidence type="ECO:0000313" key="11">
    <source>
        <dbReference type="EMBL" id="MBC5629155.1"/>
    </source>
</evidence>
<keyword evidence="6 9" id="KW-1133">Transmembrane helix</keyword>
<feature type="transmembrane region" description="Helical" evidence="9">
    <location>
        <begin position="367"/>
        <end position="384"/>
    </location>
</feature>
<comment type="caution">
    <text evidence="11">The sequence shown here is derived from an EMBL/GenBank/DDBJ whole genome shotgun (WGS) entry which is preliminary data.</text>
</comment>
<dbReference type="PROSITE" id="PS51105">
    <property type="entry name" value="PTS_EIIC_TYPE_3"/>
    <property type="match status" value="1"/>
</dbReference>
<evidence type="ECO:0000256" key="8">
    <source>
        <dbReference type="PIRNR" id="PIRNR006351"/>
    </source>
</evidence>
<dbReference type="Proteomes" id="UP000596929">
    <property type="component" value="Unassembled WGS sequence"/>
</dbReference>
<evidence type="ECO:0000256" key="7">
    <source>
        <dbReference type="ARBA" id="ARBA00023136"/>
    </source>
</evidence>
<evidence type="ECO:0000256" key="9">
    <source>
        <dbReference type="SAM" id="Phobius"/>
    </source>
</evidence>
<accession>A0ABR7DCP1</accession>
<feature type="domain" description="PTS EIIC type-3" evidence="10">
    <location>
        <begin position="7"/>
        <end position="436"/>
    </location>
</feature>
<evidence type="ECO:0000256" key="5">
    <source>
        <dbReference type="ARBA" id="ARBA00022692"/>
    </source>
</evidence>
<feature type="transmembrane region" description="Helical" evidence="9">
    <location>
        <begin position="151"/>
        <end position="171"/>
    </location>
</feature>
<dbReference type="Pfam" id="PF02378">
    <property type="entry name" value="PTS_EIIC"/>
    <property type="match status" value="1"/>
</dbReference>
<proteinExistence type="predicted"/>
<comment type="function">
    <text evidence="8">The phosphoenolpyruvate-dependent sugar phosphotransferase system (PTS), a major carbohydrate active -transport system, catalyzes the phosphorylation of incoming sugar substrates concomitant with their translocation across the cell membrane.</text>
</comment>
<gene>
    <name evidence="11" type="ORF">H8S20_09645</name>
</gene>
<dbReference type="PANTHER" id="PTHR33989">
    <property type="match status" value="1"/>
</dbReference>
<feature type="transmembrane region" description="Helical" evidence="9">
    <location>
        <begin position="104"/>
        <end position="123"/>
    </location>
</feature>
<dbReference type="InterPro" id="IPR004501">
    <property type="entry name" value="PTS_EIIC_3"/>
</dbReference>
<keyword evidence="3 8" id="KW-1003">Cell membrane</keyword>
<feature type="transmembrane region" description="Helical" evidence="9">
    <location>
        <begin position="305"/>
        <end position="328"/>
    </location>
</feature>
<keyword evidence="2 8" id="KW-0813">Transport</keyword>
<dbReference type="RefSeq" id="WP_186859979.1">
    <property type="nucleotide sequence ID" value="NZ_JACOOO010000016.1"/>
</dbReference>
<feature type="transmembrane region" description="Helical" evidence="9">
    <location>
        <begin position="31"/>
        <end position="53"/>
    </location>
</feature>
<protein>
    <recommendedName>
        <fullName evidence="8">Permease IIC component</fullName>
    </recommendedName>
</protein>
<dbReference type="InterPro" id="IPR051088">
    <property type="entry name" value="PTS_Sugar-EIIC/EIIB"/>
</dbReference>